<gene>
    <name evidence="4" type="ORF">ACOF00016_LOCUS1566</name>
</gene>
<protein>
    <recommendedName>
        <fullName evidence="3">CBS domain-containing protein</fullName>
    </recommendedName>
</protein>
<evidence type="ECO:0000313" key="4">
    <source>
        <dbReference type="EMBL" id="CAE0403357.1"/>
    </source>
</evidence>
<dbReference type="InterPro" id="IPR046342">
    <property type="entry name" value="CBS_dom_sf"/>
</dbReference>
<organism evidence="4">
    <name type="scientific">Amphora coffeiformis</name>
    <dbReference type="NCBI Taxonomy" id="265554"/>
    <lineage>
        <taxon>Eukaryota</taxon>
        <taxon>Sar</taxon>
        <taxon>Stramenopiles</taxon>
        <taxon>Ochrophyta</taxon>
        <taxon>Bacillariophyta</taxon>
        <taxon>Bacillariophyceae</taxon>
        <taxon>Bacillariophycidae</taxon>
        <taxon>Thalassiophysales</taxon>
        <taxon>Catenulaceae</taxon>
        <taxon>Amphora</taxon>
    </lineage>
</organism>
<name>A0A7S3KWV4_9STRA</name>
<accession>A0A7S3KWV4</accession>
<sequence>MKVSGFMVPAEKVVSVTPADPVRKVMDLMLTNKIGALVVMPEPPSAAGLDSVTELPLPIGIITKSDVMRGYQNRVDIDESCTAIMYKGDLAKCTANLSRDKAAAVLEKNHFHHLVVTDEKHEKFLGLLSSWDITAECARDDRAWPWPRSEDGKFHIFKHKVEATARSESPQTAGDHPTIVKHDHGHEEFETYMDDLDLMGFQ</sequence>
<dbReference type="PROSITE" id="PS51371">
    <property type="entry name" value="CBS"/>
    <property type="match status" value="2"/>
</dbReference>
<feature type="domain" description="CBS" evidence="3">
    <location>
        <begin position="85"/>
        <end position="143"/>
    </location>
</feature>
<keyword evidence="1 2" id="KW-0129">CBS domain</keyword>
<reference evidence="4" key="1">
    <citation type="submission" date="2021-01" db="EMBL/GenBank/DDBJ databases">
        <authorList>
            <person name="Corre E."/>
            <person name="Pelletier E."/>
            <person name="Niang G."/>
            <person name="Scheremetjew M."/>
            <person name="Finn R."/>
            <person name="Kale V."/>
            <person name="Holt S."/>
            <person name="Cochrane G."/>
            <person name="Meng A."/>
            <person name="Brown T."/>
            <person name="Cohen L."/>
        </authorList>
    </citation>
    <scope>NUCLEOTIDE SEQUENCE</scope>
    <source>
        <strain evidence="4">CCMP127</strain>
    </source>
</reference>
<dbReference type="Pfam" id="PF00571">
    <property type="entry name" value="CBS"/>
    <property type="match status" value="2"/>
</dbReference>
<dbReference type="PANTHER" id="PTHR43080">
    <property type="entry name" value="CBS DOMAIN-CONTAINING PROTEIN CBSX3, MITOCHONDRIAL"/>
    <property type="match status" value="1"/>
</dbReference>
<dbReference type="PANTHER" id="PTHR43080:SF29">
    <property type="entry name" value="OS02G0818000 PROTEIN"/>
    <property type="match status" value="1"/>
</dbReference>
<evidence type="ECO:0000259" key="3">
    <source>
        <dbReference type="PROSITE" id="PS51371"/>
    </source>
</evidence>
<feature type="domain" description="CBS" evidence="3">
    <location>
        <begin position="7"/>
        <end position="77"/>
    </location>
</feature>
<proteinExistence type="predicted"/>
<dbReference type="SMART" id="SM00116">
    <property type="entry name" value="CBS"/>
    <property type="match status" value="2"/>
</dbReference>
<dbReference type="EMBL" id="HBIM01001790">
    <property type="protein sequence ID" value="CAE0403357.1"/>
    <property type="molecule type" value="Transcribed_RNA"/>
</dbReference>
<evidence type="ECO:0000256" key="2">
    <source>
        <dbReference type="PROSITE-ProRule" id="PRU00703"/>
    </source>
</evidence>
<dbReference type="InterPro" id="IPR000644">
    <property type="entry name" value="CBS_dom"/>
</dbReference>
<dbReference type="Gene3D" id="3.10.580.10">
    <property type="entry name" value="CBS-domain"/>
    <property type="match status" value="1"/>
</dbReference>
<dbReference type="SUPFAM" id="SSF54631">
    <property type="entry name" value="CBS-domain pair"/>
    <property type="match status" value="1"/>
</dbReference>
<dbReference type="AlphaFoldDB" id="A0A7S3KWV4"/>
<dbReference type="InterPro" id="IPR051257">
    <property type="entry name" value="Diverse_CBS-Domain"/>
</dbReference>
<evidence type="ECO:0000256" key="1">
    <source>
        <dbReference type="ARBA" id="ARBA00023122"/>
    </source>
</evidence>